<comment type="caution">
    <text evidence="7">The sequence shown here is derived from an EMBL/GenBank/DDBJ whole genome shotgun (WGS) entry which is preliminary data.</text>
</comment>
<feature type="disulfide bond" evidence="3">
    <location>
        <begin position="393"/>
        <end position="402"/>
    </location>
</feature>
<sequence length="535" mass="59910">MRLLLLPPLPLLLVALLTMAEAAAVWSDRFTAFWNVPSERCHGRFDVAMPLREYHIVHNAGFRFRGDQVVLFYEYQSGLFPYYEGYNASRPVNGGLPQKVDISAHLSILEEQILTHIPDENFNGPAVLDVEEWRPMFHLNWGRKSVYKQESVRLVRERYPSISEKSARIVAEEEFNRAAKKLLTLSLQLARRLRPNAKWSMYGFPYCNYDAGTKGELRCSDNYIKHNDRLRWLMDEFTALSPSIYLDTSANNTAANYRYIYAVLSEARRIAEGSAPPTPIVPYTKFEYNPYEHEVEKHIYYSKRDLCNSLKLSSDLGAAGVLVWSTDRTMTRERCHTIRVNVAHSFGPAADLVRRRANRCALEQCSGNGRCILKRPSEVCTFRMPAADYECACDAGYFGARCERMHHVVDAEAGSSSVPNAGSSTVEPGLLVVDEAVPGAFIQGGEEEEQEEDPLASREAALHAGVVPPVPELSPSLFANRVDASTIPSMGATVPPPEAPPTPPTPLVPAPTHFNVNDNNHEDVPPGLELFTRIL</sequence>
<evidence type="ECO:0000256" key="3">
    <source>
        <dbReference type="PROSITE-ProRule" id="PRU00076"/>
    </source>
</evidence>
<comment type="similarity">
    <text evidence="1 4">Belongs to the glycosyl hydrolase 56 family.</text>
</comment>
<evidence type="ECO:0000256" key="5">
    <source>
        <dbReference type="SAM" id="SignalP"/>
    </source>
</evidence>
<dbReference type="EMBL" id="BTSX01000002">
    <property type="protein sequence ID" value="GMS83393.1"/>
    <property type="molecule type" value="Genomic_DNA"/>
</dbReference>
<keyword evidence="5" id="KW-0732">Signal</keyword>
<keyword evidence="4" id="KW-0326">Glycosidase</keyword>
<dbReference type="GO" id="GO:0004415">
    <property type="term" value="F:hyalurononglucosaminidase activity"/>
    <property type="evidence" value="ECO:0007669"/>
    <property type="project" value="UniProtKB-UniRule"/>
</dbReference>
<dbReference type="GO" id="GO:0030214">
    <property type="term" value="P:hyaluronan catabolic process"/>
    <property type="evidence" value="ECO:0007669"/>
    <property type="project" value="TreeGrafter"/>
</dbReference>
<evidence type="ECO:0000313" key="8">
    <source>
        <dbReference type="Proteomes" id="UP001432027"/>
    </source>
</evidence>
<evidence type="ECO:0000256" key="1">
    <source>
        <dbReference type="ARBA" id="ARBA00008871"/>
    </source>
</evidence>
<proteinExistence type="inferred from homology"/>
<comment type="catalytic activity">
    <reaction evidence="4">
        <text>Random hydrolysis of (1-&gt;4)-linkages between N-acetyl-beta-D-glucosamine and D-glucuronate residues in hyaluronate.</text>
        <dbReference type="EC" id="3.2.1.35"/>
    </reaction>
</comment>
<comment type="caution">
    <text evidence="3">Lacks conserved residue(s) required for the propagation of feature annotation.</text>
</comment>
<dbReference type="SMART" id="SM00181">
    <property type="entry name" value="EGF"/>
    <property type="match status" value="1"/>
</dbReference>
<dbReference type="PANTHER" id="PTHR11769">
    <property type="entry name" value="HYALURONIDASE"/>
    <property type="match status" value="1"/>
</dbReference>
<dbReference type="InterPro" id="IPR013785">
    <property type="entry name" value="Aldolase_TIM"/>
</dbReference>
<dbReference type="Gene3D" id="3.20.20.70">
    <property type="entry name" value="Aldolase class I"/>
    <property type="match status" value="1"/>
</dbReference>
<dbReference type="InterPro" id="IPR000742">
    <property type="entry name" value="EGF"/>
</dbReference>
<keyword evidence="8" id="KW-1185">Reference proteome</keyword>
<protein>
    <recommendedName>
        <fullName evidence="4">Hyaluronidase</fullName>
        <ecNumber evidence="4">3.2.1.35</ecNumber>
    </recommendedName>
</protein>
<dbReference type="GO" id="GO:0005975">
    <property type="term" value="P:carbohydrate metabolic process"/>
    <property type="evidence" value="ECO:0007669"/>
    <property type="project" value="InterPro"/>
</dbReference>
<evidence type="ECO:0000256" key="4">
    <source>
        <dbReference type="RuleBase" id="RU610713"/>
    </source>
</evidence>
<feature type="signal peptide" evidence="5">
    <location>
        <begin position="1"/>
        <end position="22"/>
    </location>
</feature>
<dbReference type="EC" id="3.2.1.35" evidence="4"/>
<name>A0AAV5SMR2_9BILA</name>
<feature type="domain" description="EGF-like" evidence="6">
    <location>
        <begin position="356"/>
        <end position="403"/>
    </location>
</feature>
<keyword evidence="2 3" id="KW-1015">Disulfide bond</keyword>
<evidence type="ECO:0000259" key="6">
    <source>
        <dbReference type="PROSITE" id="PS50026"/>
    </source>
</evidence>
<dbReference type="PRINTS" id="PR00846">
    <property type="entry name" value="GLHYDRLASE56"/>
</dbReference>
<evidence type="ECO:0000256" key="2">
    <source>
        <dbReference type="ARBA" id="ARBA00023157"/>
    </source>
</evidence>
<accession>A0AAV5SMR2</accession>
<dbReference type="SUPFAM" id="SSF51445">
    <property type="entry name" value="(Trans)glycosidases"/>
    <property type="match status" value="1"/>
</dbReference>
<dbReference type="PANTHER" id="PTHR11769:SF35">
    <property type="entry name" value="HYALURONIDASE"/>
    <property type="match status" value="1"/>
</dbReference>
<dbReference type="CDD" id="cd00054">
    <property type="entry name" value="EGF_CA"/>
    <property type="match status" value="1"/>
</dbReference>
<keyword evidence="4" id="KW-0378">Hydrolase</keyword>
<dbReference type="PROSITE" id="PS01186">
    <property type="entry name" value="EGF_2"/>
    <property type="match status" value="1"/>
</dbReference>
<reference evidence="7" key="1">
    <citation type="submission" date="2023-10" db="EMBL/GenBank/DDBJ databases">
        <title>Genome assembly of Pristionchus species.</title>
        <authorList>
            <person name="Yoshida K."/>
            <person name="Sommer R.J."/>
        </authorList>
    </citation>
    <scope>NUCLEOTIDE SEQUENCE</scope>
    <source>
        <strain evidence="7">RS0144</strain>
    </source>
</reference>
<keyword evidence="3" id="KW-0245">EGF-like domain</keyword>
<dbReference type="Proteomes" id="UP001432027">
    <property type="component" value="Unassembled WGS sequence"/>
</dbReference>
<evidence type="ECO:0000313" key="7">
    <source>
        <dbReference type="EMBL" id="GMS83393.1"/>
    </source>
</evidence>
<feature type="chain" id="PRO_5043585366" description="Hyaluronidase" evidence="5">
    <location>
        <begin position="23"/>
        <end position="535"/>
    </location>
</feature>
<dbReference type="PROSITE" id="PS50026">
    <property type="entry name" value="EGF_3"/>
    <property type="match status" value="1"/>
</dbReference>
<gene>
    <name evidence="7" type="ORF">PENTCL1PPCAC_5568</name>
</gene>
<dbReference type="AlphaFoldDB" id="A0AAV5SMR2"/>
<dbReference type="InterPro" id="IPR018155">
    <property type="entry name" value="Hyaluronidase"/>
</dbReference>
<dbReference type="Pfam" id="PF01630">
    <property type="entry name" value="Glyco_hydro_56"/>
    <property type="match status" value="1"/>
</dbReference>
<organism evidence="7 8">
    <name type="scientific">Pristionchus entomophagus</name>
    <dbReference type="NCBI Taxonomy" id="358040"/>
    <lineage>
        <taxon>Eukaryota</taxon>
        <taxon>Metazoa</taxon>
        <taxon>Ecdysozoa</taxon>
        <taxon>Nematoda</taxon>
        <taxon>Chromadorea</taxon>
        <taxon>Rhabditida</taxon>
        <taxon>Rhabditina</taxon>
        <taxon>Diplogasteromorpha</taxon>
        <taxon>Diplogasteroidea</taxon>
        <taxon>Neodiplogasteridae</taxon>
        <taxon>Pristionchus</taxon>
    </lineage>
</organism>
<dbReference type="InterPro" id="IPR017853">
    <property type="entry name" value="GH"/>
</dbReference>
<dbReference type="PROSITE" id="PS00022">
    <property type="entry name" value="EGF_1"/>
    <property type="match status" value="1"/>
</dbReference>